<dbReference type="PROSITE" id="PS51668">
    <property type="entry name" value="TSAA_2"/>
    <property type="match status" value="1"/>
</dbReference>
<dbReference type="RefSeq" id="WP_378223649.1">
    <property type="nucleotide sequence ID" value="NZ_JBHRTK010000022.1"/>
</dbReference>
<keyword evidence="1" id="KW-0949">S-adenosyl-L-methionine</keyword>
<evidence type="ECO:0000313" key="4">
    <source>
        <dbReference type="EMBL" id="MFC3208405.1"/>
    </source>
</evidence>
<dbReference type="Gene3D" id="2.40.30.70">
    <property type="entry name" value="YaeB-like"/>
    <property type="match status" value="1"/>
</dbReference>
<evidence type="ECO:0000259" key="3">
    <source>
        <dbReference type="PROSITE" id="PS51668"/>
    </source>
</evidence>
<dbReference type="PANTHER" id="PTHR12818">
    <property type="entry name" value="TRNA (ADENINE(37)-N6)-METHYLTRANSFERASE"/>
    <property type="match status" value="1"/>
</dbReference>
<dbReference type="Pfam" id="PF01980">
    <property type="entry name" value="TrmO_N"/>
    <property type="match status" value="1"/>
</dbReference>
<evidence type="ECO:0000256" key="1">
    <source>
        <dbReference type="ARBA" id="ARBA00022691"/>
    </source>
</evidence>
<protein>
    <submittedName>
        <fullName evidence="4">tRNA (N6-threonylcarbamoyladenosine(37)-N6)-methyltransferase TrmO</fullName>
    </submittedName>
</protein>
<dbReference type="CDD" id="cd09281">
    <property type="entry name" value="UPF0066"/>
    <property type="match status" value="1"/>
</dbReference>
<reference evidence="5" key="1">
    <citation type="journal article" date="2019" name="Int. J. Syst. Evol. Microbiol.">
        <title>The Global Catalogue of Microorganisms (GCM) 10K type strain sequencing project: providing services to taxonomists for standard genome sequencing and annotation.</title>
        <authorList>
            <consortium name="The Broad Institute Genomics Platform"/>
            <consortium name="The Broad Institute Genome Sequencing Center for Infectious Disease"/>
            <person name="Wu L."/>
            <person name="Ma J."/>
        </authorList>
    </citation>
    <scope>NUCLEOTIDE SEQUENCE [LARGE SCALE GENOMIC DNA]</scope>
    <source>
        <strain evidence="5">KCTC 52165</strain>
    </source>
</reference>
<dbReference type="NCBIfam" id="TIGR00104">
    <property type="entry name" value="tRNA_TsaA"/>
    <property type="match status" value="1"/>
</dbReference>
<organism evidence="4 5">
    <name type="scientific">Aquamicrobium soli</name>
    <dbReference type="NCBI Taxonomy" id="1811518"/>
    <lineage>
        <taxon>Bacteria</taxon>
        <taxon>Pseudomonadati</taxon>
        <taxon>Pseudomonadota</taxon>
        <taxon>Alphaproteobacteria</taxon>
        <taxon>Hyphomicrobiales</taxon>
        <taxon>Phyllobacteriaceae</taxon>
        <taxon>Aquamicrobium</taxon>
    </lineage>
</organism>
<keyword evidence="5" id="KW-1185">Reference proteome</keyword>
<evidence type="ECO:0000256" key="2">
    <source>
        <dbReference type="ARBA" id="ARBA00033753"/>
    </source>
</evidence>
<comment type="caution">
    <text evidence="4">The sequence shown here is derived from an EMBL/GenBank/DDBJ whole genome shotgun (WGS) entry which is preliminary data.</text>
</comment>
<dbReference type="SUPFAM" id="SSF118196">
    <property type="entry name" value="YaeB-like"/>
    <property type="match status" value="1"/>
</dbReference>
<dbReference type="EMBL" id="JBHRTK010000022">
    <property type="protein sequence ID" value="MFC3208405.1"/>
    <property type="molecule type" value="Genomic_DNA"/>
</dbReference>
<feature type="domain" description="TsaA-like" evidence="3">
    <location>
        <begin position="24"/>
        <end position="159"/>
    </location>
</feature>
<dbReference type="InterPro" id="IPR023370">
    <property type="entry name" value="TrmO-like_N"/>
</dbReference>
<comment type="similarity">
    <text evidence="2">Belongs to the tRNA methyltransferase O family.</text>
</comment>
<sequence length="168" mass="18359">MGEIREGEQALEIDPATLPADGHVVFIGRVRSPWLTREICPKNMRAARETGQAATLIVDEPYRRGLAGLERASHVILLSWLDGSERNLIVQKPRHAVEPSGTFALRSPVRPNPIGLHVVRLLSLDTGSGRLDLEAIDLVDGTPILDIKPYFASVDAVPDATIADWASR</sequence>
<dbReference type="PANTHER" id="PTHR12818:SF0">
    <property type="entry name" value="TRNA (ADENINE(37)-N6)-METHYLTRANSFERASE"/>
    <property type="match status" value="1"/>
</dbReference>
<dbReference type="InterPro" id="IPR036413">
    <property type="entry name" value="YaeB-like_sf"/>
</dbReference>
<proteinExistence type="inferred from homology"/>
<evidence type="ECO:0000313" key="5">
    <source>
        <dbReference type="Proteomes" id="UP001595583"/>
    </source>
</evidence>
<gene>
    <name evidence="4" type="primary">tsaA</name>
    <name evidence="4" type="ORF">ACFOHJ_19460</name>
</gene>
<dbReference type="Proteomes" id="UP001595583">
    <property type="component" value="Unassembled WGS sequence"/>
</dbReference>
<accession>A0ABV7KGA5</accession>
<dbReference type="InterPro" id="IPR040372">
    <property type="entry name" value="YaeB-like"/>
</dbReference>
<name>A0ABV7KGA5_9HYPH</name>
<dbReference type="InterPro" id="IPR036414">
    <property type="entry name" value="YaeB_N_sf"/>
</dbReference>